<dbReference type="InterPro" id="IPR015919">
    <property type="entry name" value="Cadherin-like_sf"/>
</dbReference>
<dbReference type="GO" id="GO:0005509">
    <property type="term" value="F:calcium ion binding"/>
    <property type="evidence" value="ECO:0007669"/>
    <property type="project" value="InterPro"/>
</dbReference>
<evidence type="ECO:0000256" key="2">
    <source>
        <dbReference type="SAM" id="SignalP"/>
    </source>
</evidence>
<dbReference type="Gene3D" id="2.60.120.260">
    <property type="entry name" value="Galactose-binding domain-like"/>
    <property type="match status" value="3"/>
</dbReference>
<evidence type="ECO:0000313" key="4">
    <source>
        <dbReference type="EMBL" id="MBE8718569.1"/>
    </source>
</evidence>
<dbReference type="NCBIfam" id="NF047446">
    <property type="entry name" value="barrel_OmpL47"/>
    <property type="match status" value="1"/>
</dbReference>
<protein>
    <recommendedName>
        <fullName evidence="3">F5/8 type C domain-containing protein</fullName>
    </recommendedName>
</protein>
<evidence type="ECO:0000313" key="5">
    <source>
        <dbReference type="Proteomes" id="UP000652567"/>
    </source>
</evidence>
<reference evidence="4" key="1">
    <citation type="submission" date="2018-07" db="EMBL/GenBank/DDBJ databases">
        <title>Genome assembly of strain Ka43.</title>
        <authorList>
            <person name="Kukolya J."/>
            <person name="Nagy I."/>
            <person name="Horvath B."/>
            <person name="Toth A."/>
        </authorList>
    </citation>
    <scope>NUCLEOTIDE SEQUENCE</scope>
    <source>
        <strain evidence="4">KB43</strain>
    </source>
</reference>
<dbReference type="Gene3D" id="3.30.1920.20">
    <property type="match status" value="1"/>
</dbReference>
<dbReference type="Pfam" id="PF05345">
    <property type="entry name" value="He_PIG"/>
    <property type="match status" value="1"/>
</dbReference>
<evidence type="ECO:0000259" key="3">
    <source>
        <dbReference type="Pfam" id="PF00754"/>
    </source>
</evidence>
<dbReference type="Gene3D" id="1.50.10.100">
    <property type="entry name" value="Chondroitin AC/alginate lyase"/>
    <property type="match status" value="1"/>
</dbReference>
<feature type="region of interest" description="Disordered" evidence="1">
    <location>
        <begin position="101"/>
        <end position="122"/>
    </location>
</feature>
<feature type="signal peptide" evidence="2">
    <location>
        <begin position="1"/>
        <end position="37"/>
    </location>
</feature>
<dbReference type="Gene3D" id="2.60.40.10">
    <property type="entry name" value="Immunoglobulins"/>
    <property type="match status" value="1"/>
</dbReference>
<dbReference type="SUPFAM" id="SSF48230">
    <property type="entry name" value="Chondroitin AC/alginate lyase"/>
    <property type="match status" value="1"/>
</dbReference>
<accession>A0A928V8R4</accession>
<feature type="region of interest" description="Disordered" evidence="1">
    <location>
        <begin position="1604"/>
        <end position="1635"/>
    </location>
</feature>
<dbReference type="Proteomes" id="UP000652567">
    <property type="component" value="Unassembled WGS sequence"/>
</dbReference>
<dbReference type="InterPro" id="IPR058094">
    <property type="entry name" value="Ig-like_OmpL47-like"/>
</dbReference>
<feature type="compositionally biased region" description="Low complexity" evidence="1">
    <location>
        <begin position="101"/>
        <end position="114"/>
    </location>
</feature>
<keyword evidence="2" id="KW-0732">Signal</keyword>
<dbReference type="InterPro" id="IPR008979">
    <property type="entry name" value="Galactose-bd-like_sf"/>
</dbReference>
<name>A0A928V8R4_9GAMM</name>
<feature type="domain" description="F5/8 type C" evidence="3">
    <location>
        <begin position="1312"/>
        <end position="1414"/>
    </location>
</feature>
<dbReference type="InterPro" id="IPR000421">
    <property type="entry name" value="FA58C"/>
</dbReference>
<organism evidence="4 5">
    <name type="scientific">Cellvibrio polysaccharolyticus</name>
    <dbReference type="NCBI Taxonomy" id="2082724"/>
    <lineage>
        <taxon>Bacteria</taxon>
        <taxon>Pseudomonadati</taxon>
        <taxon>Pseudomonadota</taxon>
        <taxon>Gammaproteobacteria</taxon>
        <taxon>Cellvibrionales</taxon>
        <taxon>Cellvibrionaceae</taxon>
        <taxon>Cellvibrio</taxon>
    </lineage>
</organism>
<dbReference type="SUPFAM" id="SSF49785">
    <property type="entry name" value="Galactose-binding domain-like"/>
    <property type="match status" value="3"/>
</dbReference>
<proteinExistence type="predicted"/>
<dbReference type="EMBL" id="PRDL01000001">
    <property type="protein sequence ID" value="MBE8718569.1"/>
    <property type="molecule type" value="Genomic_DNA"/>
</dbReference>
<keyword evidence="5" id="KW-1185">Reference proteome</keyword>
<dbReference type="Pfam" id="PF00754">
    <property type="entry name" value="F5_F8_type_C"/>
    <property type="match status" value="1"/>
</dbReference>
<sequence length="1737" mass="187214">MIIKMCRSIAFKKKIIKTVGFSIGAVSLLLSALVAHAQSLPVITAYQPPIHQVVDPVSGFVHPGVGVTKEVLENLRTQIAAQQEPWFSYYKDMLESPAASRTITSSNESSSDPTAPAHTGFASQGDNSRFIADSLKVYTQSLMYYITGDEVYRENAMRLVRIWAQMNPAQYAYFSDAHIHTGIPLNRMLTGAEILRYTDSQIAALDWTENDTLTFTNNLVIPVIETFQYEKNHFMNQHLYPLMGAMAGYIFTDNKPRYEEAVEWMTVNAGAVNQGFNGSIQQLFRLVDTDAATGLPVSPPRVQHVEMGRDQAHGGGDLNNAAIIARMFLAQNTLVDPLTGELSTAGNAVDIYQFLDDRILAAADYFWRFMIGYETPWTPTPFSMVDGDIWGIYYRLSDAYRGRLLTANFWDVYYYYTYVRNENVEQIAPYFYEAFKKRVPTIYYHNNGFVNNWGNVDGGTDFWIYIPQRAAVEEGAAHVPRAHHGSRLIEVDELYTSLDQYSETLGTGESAYIRLTARPSPNPAEIALFNISFNNSHSSTIALRVRTHGAATLALAHYSGDKPYRVIELPDTNNQWWYVAFTVPAVSTITWLTAEGNNSLVDIDHINVNIMDPAGNFTPPAFIQGNEPLVIYSYVGAPLELNFTATDAGVTDQLNYQSADLPAGASLDAANGVFSWTPSQAGSYAFIVSVDDGDVMVTKRVSVIVAADRVAAIDSIVQNYDDQEIYTSSTLAAYTAVFNTTVAMSGGASNHDFAAQLLLLQQAVRELKLVTPLLEDGSMNFPAMVASSTFGNGVGVLIDSNDDTFTGFLRYANPFHTLDFGLDYKVSVTEIGIQARMNFADRGAGVTVFASNDNQNWQRITPGESLFQGAMTMLPVDSAFHNERYRYLKFQMVTHHPDALRREYQNIMELAEIRIRGQAYESGNQIAAIEPVGNPGVAGLIGIGDTLEFTLTAKEPIANLQVQIQGVNAVATSSDGIHWQIGATLNGNVRPGTVSYYVQYITVSSGASLDAFIESDLYLINKNDLIENIPTKADLIDPSTTAGRPDPAVTLQQVNYLFDNNPATSSDFRLAGNGSGGYIAFDFRENGSVALTAVDVLARQDTYFGRANGTVIQGSNDGINWATISSAAQGVSQWQTLTINNSAAFRFIRIFNSNAWFGNLAEVKFHGSYLGPVDYLDAISLSPEDTANTSGLVLKGDRVLLSIVANEPLASLQAKIQGVDAAVTSQDGIHWQAAAVMDETTADGFIQISVECTAINTSPCIKKQATTDSSKLYLVDGANLVTLDFIENNVALLDPSTTGGRPNPVATLAELAKLFDGKPATSSDFRAGSAGSNAYIGFDFGDDSGIWLSSVDVLARPDQLARIRGVVVQGSSDGTSWTTISNAAIQTAEWQTLVINSPQLWRYVRIFNNANWFGNLSELRLHTDNTAPVTGDNAPAGWVNQDVSLTLVVEDNAAGVAITHYQINQGTVQTGNQFVISEEGEHQVSYWSEDRAGNTETTKTVPVKIDKTLPEIDVLVNGRPLTDNNNLTGSQQLEIVVTDALSGIGLLTIKVDGDDQPVNSSGATLIDLGGFSGSHEILILVEDNAGNSLSDLYLFSVTAGHSSSDNSSSHQSSAQTSSTPSSSGQISSAPASSGNAASSHTSSAVISAASSSVLSAESSSFASSVQSDISAASSLSSVASENGSAASSAPVVESSSSTAQVLSSVASAAPSGSSGGGSVGLFVLFLSGLLLLSRFTL</sequence>
<dbReference type="GO" id="GO:0016829">
    <property type="term" value="F:lyase activity"/>
    <property type="evidence" value="ECO:0007669"/>
    <property type="project" value="UniProtKB-KW"/>
</dbReference>
<dbReference type="InterPro" id="IPR008929">
    <property type="entry name" value="Chondroitin_lyas"/>
</dbReference>
<evidence type="ECO:0000256" key="1">
    <source>
        <dbReference type="SAM" id="MobiDB-lite"/>
    </source>
</evidence>
<dbReference type="GO" id="GO:0042597">
    <property type="term" value="C:periplasmic space"/>
    <property type="evidence" value="ECO:0007669"/>
    <property type="project" value="InterPro"/>
</dbReference>
<dbReference type="InterPro" id="IPR013783">
    <property type="entry name" value="Ig-like_fold"/>
</dbReference>
<feature type="chain" id="PRO_5037967860" description="F5/8 type C domain-containing protein" evidence="2">
    <location>
        <begin position="38"/>
        <end position="1737"/>
    </location>
</feature>
<gene>
    <name evidence="4" type="ORF">C4F51_15405</name>
</gene>
<comment type="caution">
    <text evidence="4">The sequence shown here is derived from an EMBL/GenBank/DDBJ whole genome shotgun (WGS) entry which is preliminary data.</text>
</comment>
<dbReference type="SUPFAM" id="SSF49313">
    <property type="entry name" value="Cadherin-like"/>
    <property type="match status" value="1"/>
</dbReference>
<dbReference type="GO" id="GO:0016020">
    <property type="term" value="C:membrane"/>
    <property type="evidence" value="ECO:0007669"/>
    <property type="project" value="InterPro"/>
</dbReference>